<dbReference type="EMBL" id="CM035427">
    <property type="protein sequence ID" value="KAH7307429.1"/>
    <property type="molecule type" value="Genomic_DNA"/>
</dbReference>
<evidence type="ECO:0000313" key="3">
    <source>
        <dbReference type="Proteomes" id="UP000825935"/>
    </source>
</evidence>
<proteinExistence type="predicted"/>
<dbReference type="OMA" id="QRIHIRT"/>
<dbReference type="PANTHER" id="PTHR33130:SF33">
    <property type="entry name" value="PUTATIVE (DUF1639)-RELATED"/>
    <property type="match status" value="1"/>
</dbReference>
<keyword evidence="3" id="KW-1185">Reference proteome</keyword>
<protein>
    <submittedName>
        <fullName evidence="2">Uncharacterized protein</fullName>
    </submittedName>
</protein>
<dbReference type="InterPro" id="IPR012438">
    <property type="entry name" value="DUF1639"/>
</dbReference>
<evidence type="ECO:0000313" key="2">
    <source>
        <dbReference type="EMBL" id="KAH7307429.1"/>
    </source>
</evidence>
<name>A0A8T2S8Q6_CERRI</name>
<feature type="region of interest" description="Disordered" evidence="1">
    <location>
        <begin position="343"/>
        <end position="362"/>
    </location>
</feature>
<organism evidence="2 3">
    <name type="scientific">Ceratopteris richardii</name>
    <name type="common">Triangle waterfern</name>
    <dbReference type="NCBI Taxonomy" id="49495"/>
    <lineage>
        <taxon>Eukaryota</taxon>
        <taxon>Viridiplantae</taxon>
        <taxon>Streptophyta</taxon>
        <taxon>Embryophyta</taxon>
        <taxon>Tracheophyta</taxon>
        <taxon>Polypodiopsida</taxon>
        <taxon>Polypodiidae</taxon>
        <taxon>Polypodiales</taxon>
        <taxon>Pteridineae</taxon>
        <taxon>Pteridaceae</taxon>
        <taxon>Parkerioideae</taxon>
        <taxon>Ceratopteris</taxon>
    </lineage>
</organism>
<gene>
    <name evidence="2" type="ORF">KP509_22G058300</name>
</gene>
<dbReference type="Pfam" id="PF07797">
    <property type="entry name" value="DUF1639"/>
    <property type="match status" value="1"/>
</dbReference>
<accession>A0A8T2S8Q6</accession>
<dbReference type="Proteomes" id="UP000825935">
    <property type="component" value="Chromosome 22"/>
</dbReference>
<dbReference type="OrthoDB" id="1931433at2759"/>
<sequence>MMRGEVLLLPPSAEKRKSSLCMSKTEEDLFNVRRDLNAYGLINNQVKRHSKNVQSEETMTIVLDPKSNTGALRIENPSTVFSSESKKHENFVGEEPGKDLITKEVSSSVGGTEGDSFQGVYLPQWGNIKRNRCNRGLILQPRSCSLVDESKSLQVQNIKDTSTIMNCGTVESKEDTKVKNVLPQKRENPCSPLANAVEHTKEHCRWEKRLRSSDSGELQRGISVQGGKRGPLPTSQTTFQQECLPHQSVSHNSVEKKSVSPDRHIIISHRIAASRKNYSLPKFSISLSRKEKEEDFLILKGSKLSKRPKRRPRAVERTLLYCTPCNFLMDVSVARYDVKEEKCPRGKPKGLKAMESSGTDSE</sequence>
<evidence type="ECO:0000256" key="1">
    <source>
        <dbReference type="SAM" id="MobiDB-lite"/>
    </source>
</evidence>
<comment type="caution">
    <text evidence="2">The sequence shown here is derived from an EMBL/GenBank/DDBJ whole genome shotgun (WGS) entry which is preliminary data.</text>
</comment>
<reference evidence="2" key="1">
    <citation type="submission" date="2021-08" db="EMBL/GenBank/DDBJ databases">
        <title>WGS assembly of Ceratopteris richardii.</title>
        <authorList>
            <person name="Marchant D.B."/>
            <person name="Chen G."/>
            <person name="Jenkins J."/>
            <person name="Shu S."/>
            <person name="Leebens-Mack J."/>
            <person name="Grimwood J."/>
            <person name="Schmutz J."/>
            <person name="Soltis P."/>
            <person name="Soltis D."/>
            <person name="Chen Z.-H."/>
        </authorList>
    </citation>
    <scope>NUCLEOTIDE SEQUENCE</scope>
    <source>
        <strain evidence="2">Whitten #5841</strain>
        <tissue evidence="2">Leaf</tissue>
    </source>
</reference>
<dbReference type="PANTHER" id="PTHR33130">
    <property type="entry name" value="PUTATIVE (DUF1639)-RELATED"/>
    <property type="match status" value="1"/>
</dbReference>
<dbReference type="AlphaFoldDB" id="A0A8T2S8Q6"/>